<dbReference type="NCBIfam" id="NF002636">
    <property type="entry name" value="PRK02304.1-5"/>
    <property type="match status" value="1"/>
</dbReference>
<dbReference type="GO" id="GO:0006166">
    <property type="term" value="P:purine ribonucleoside salvage"/>
    <property type="evidence" value="ECO:0007669"/>
    <property type="project" value="UniProtKB-UniRule"/>
</dbReference>
<reference evidence="14 15" key="1">
    <citation type="submission" date="2016-07" db="EMBL/GenBank/DDBJ databases">
        <title>Comparative genomics of the Campylobacter concisus group.</title>
        <authorList>
            <person name="Miller W.G."/>
            <person name="Yee E."/>
            <person name="Chapman M.H."/>
            <person name="Huynh S."/>
            <person name="Bono J.L."/>
            <person name="On S.L.W."/>
            <person name="StLeger J."/>
            <person name="Foster G."/>
            <person name="Parker C.T."/>
        </authorList>
    </citation>
    <scope>NUCLEOTIDE SEQUENCE [LARGE SCALE GENOMIC DNA]</scope>
    <source>
        <strain evidence="14 15">CCUG 21559</strain>
    </source>
</reference>
<keyword evidence="9 11" id="KW-0808">Transferase</keyword>
<comment type="catalytic activity">
    <reaction evidence="1 11">
        <text>AMP + diphosphate = 5-phospho-alpha-D-ribose 1-diphosphate + adenine</text>
        <dbReference type="Rhea" id="RHEA:16609"/>
        <dbReference type="ChEBI" id="CHEBI:16708"/>
        <dbReference type="ChEBI" id="CHEBI:33019"/>
        <dbReference type="ChEBI" id="CHEBI:58017"/>
        <dbReference type="ChEBI" id="CHEBI:456215"/>
        <dbReference type="EC" id="2.4.2.7"/>
    </reaction>
</comment>
<evidence type="ECO:0000313" key="15">
    <source>
        <dbReference type="Proteomes" id="UP000503264"/>
    </source>
</evidence>
<feature type="domain" description="Phosphoribosyltransferase" evidence="13">
    <location>
        <begin position="37"/>
        <end position="180"/>
    </location>
</feature>
<dbReference type="SUPFAM" id="SSF53271">
    <property type="entry name" value="PRTase-like"/>
    <property type="match status" value="1"/>
</dbReference>
<evidence type="ECO:0000256" key="11">
    <source>
        <dbReference type="HAMAP-Rule" id="MF_00004"/>
    </source>
</evidence>
<evidence type="ECO:0000256" key="5">
    <source>
        <dbReference type="ARBA" id="ARBA00008391"/>
    </source>
</evidence>
<dbReference type="PANTHER" id="PTHR32315">
    <property type="entry name" value="ADENINE PHOSPHORIBOSYLTRANSFERASE"/>
    <property type="match status" value="1"/>
</dbReference>
<dbReference type="GO" id="GO:0044209">
    <property type="term" value="P:AMP salvage"/>
    <property type="evidence" value="ECO:0007669"/>
    <property type="project" value="UniProtKB-UniRule"/>
</dbReference>
<dbReference type="HAMAP" id="MF_00004">
    <property type="entry name" value="Aden_phosphoribosyltr"/>
    <property type="match status" value="1"/>
</dbReference>
<dbReference type="InterPro" id="IPR005764">
    <property type="entry name" value="Ade_phspho_trans"/>
</dbReference>
<dbReference type="GO" id="GO:0016208">
    <property type="term" value="F:AMP binding"/>
    <property type="evidence" value="ECO:0007669"/>
    <property type="project" value="TreeGrafter"/>
</dbReference>
<keyword evidence="10 11" id="KW-0660">Purine salvage</keyword>
<dbReference type="Proteomes" id="UP000503264">
    <property type="component" value="Chromosome"/>
</dbReference>
<gene>
    <name evidence="11 14" type="primary">apt</name>
    <name evidence="14" type="ORF">CMUC_1662</name>
</gene>
<dbReference type="InterPro" id="IPR000836">
    <property type="entry name" value="PRTase_dom"/>
</dbReference>
<dbReference type="GO" id="GO:0002055">
    <property type="term" value="F:adenine binding"/>
    <property type="evidence" value="ECO:0007669"/>
    <property type="project" value="TreeGrafter"/>
</dbReference>
<evidence type="ECO:0000256" key="2">
    <source>
        <dbReference type="ARBA" id="ARBA00003968"/>
    </source>
</evidence>
<evidence type="ECO:0000256" key="12">
    <source>
        <dbReference type="SAM" id="Phobius"/>
    </source>
</evidence>
<dbReference type="NCBIfam" id="TIGR01090">
    <property type="entry name" value="apt"/>
    <property type="match status" value="1"/>
</dbReference>
<keyword evidence="8 11" id="KW-0328">Glycosyltransferase</keyword>
<evidence type="ECO:0000256" key="8">
    <source>
        <dbReference type="ARBA" id="ARBA00022676"/>
    </source>
</evidence>
<evidence type="ECO:0000256" key="7">
    <source>
        <dbReference type="ARBA" id="ARBA00022490"/>
    </source>
</evidence>
<dbReference type="GO" id="GO:0006168">
    <property type="term" value="P:adenine salvage"/>
    <property type="evidence" value="ECO:0007669"/>
    <property type="project" value="InterPro"/>
</dbReference>
<evidence type="ECO:0000256" key="10">
    <source>
        <dbReference type="ARBA" id="ARBA00022726"/>
    </source>
</evidence>
<dbReference type="GO" id="GO:0005737">
    <property type="term" value="C:cytoplasm"/>
    <property type="evidence" value="ECO:0007669"/>
    <property type="project" value="UniProtKB-SubCell"/>
</dbReference>
<comment type="subcellular location">
    <subcellularLocation>
        <location evidence="3 11">Cytoplasm</location>
    </subcellularLocation>
</comment>
<dbReference type="CDD" id="cd06223">
    <property type="entry name" value="PRTases_typeI"/>
    <property type="match status" value="1"/>
</dbReference>
<comment type="pathway">
    <text evidence="4 11">Purine metabolism; AMP biosynthesis via salvage pathway; AMP from adenine: step 1/1.</text>
</comment>
<keyword evidence="15" id="KW-1185">Reference proteome</keyword>
<keyword evidence="7 11" id="KW-0963">Cytoplasm</keyword>
<evidence type="ECO:0000259" key="13">
    <source>
        <dbReference type="Pfam" id="PF00156"/>
    </source>
</evidence>
<evidence type="ECO:0000256" key="9">
    <source>
        <dbReference type="ARBA" id="ARBA00022679"/>
    </source>
</evidence>
<evidence type="ECO:0000256" key="1">
    <source>
        <dbReference type="ARBA" id="ARBA00000868"/>
    </source>
</evidence>
<dbReference type="UniPathway" id="UPA00588">
    <property type="reaction ID" value="UER00646"/>
</dbReference>
<sequence>MKILNEQDKKYLLDSIRAINDFPKPGIVFRDITTLLNDQKAFSFLMQHLTERYRDYNLDFIVGIESRGFIFGAALASCLGIGFVPIRKPKKLPYITISQKYTLEYGVDEVQMHIDAFRDKKNAKVLLIDDLIATGGTAKASIELIRQTKAECVEACFLINLVELNGSKEIEKLTKVYSVLEV</sequence>
<evidence type="ECO:0000256" key="4">
    <source>
        <dbReference type="ARBA" id="ARBA00004659"/>
    </source>
</evidence>
<dbReference type="Gene3D" id="3.40.50.2020">
    <property type="match status" value="1"/>
</dbReference>
<dbReference type="NCBIfam" id="NF002634">
    <property type="entry name" value="PRK02304.1-3"/>
    <property type="match status" value="1"/>
</dbReference>
<dbReference type="PANTHER" id="PTHR32315:SF3">
    <property type="entry name" value="ADENINE PHOSPHORIBOSYLTRANSFERASE"/>
    <property type="match status" value="1"/>
</dbReference>
<dbReference type="GO" id="GO:0003999">
    <property type="term" value="F:adenine phosphoribosyltransferase activity"/>
    <property type="evidence" value="ECO:0007669"/>
    <property type="project" value="UniProtKB-UniRule"/>
</dbReference>
<dbReference type="EMBL" id="CP012542">
    <property type="protein sequence ID" value="QCD45412.1"/>
    <property type="molecule type" value="Genomic_DNA"/>
</dbReference>
<keyword evidence="12" id="KW-0812">Transmembrane</keyword>
<accession>A0A6G5QIG1</accession>
<evidence type="ECO:0000313" key="14">
    <source>
        <dbReference type="EMBL" id="QCD45412.1"/>
    </source>
</evidence>
<dbReference type="Pfam" id="PF00156">
    <property type="entry name" value="Pribosyltran"/>
    <property type="match status" value="1"/>
</dbReference>
<dbReference type="InterPro" id="IPR029057">
    <property type="entry name" value="PRTase-like"/>
</dbReference>
<keyword evidence="12" id="KW-1133">Transmembrane helix</keyword>
<comment type="function">
    <text evidence="2 11">Catalyzes a salvage reaction resulting in the formation of AMP, that is energically less costly than de novo synthesis.</text>
</comment>
<evidence type="ECO:0000256" key="3">
    <source>
        <dbReference type="ARBA" id="ARBA00004496"/>
    </source>
</evidence>
<evidence type="ECO:0000256" key="6">
    <source>
        <dbReference type="ARBA" id="ARBA00011893"/>
    </source>
</evidence>
<dbReference type="InterPro" id="IPR050054">
    <property type="entry name" value="UPRTase/APRTase"/>
</dbReference>
<keyword evidence="12" id="KW-0472">Membrane</keyword>
<dbReference type="EC" id="2.4.2.7" evidence="6 11"/>
<comment type="subunit">
    <text evidence="11">Homodimer.</text>
</comment>
<proteinExistence type="inferred from homology"/>
<protein>
    <recommendedName>
        <fullName evidence="6 11">Adenine phosphoribosyltransferase</fullName>
        <shortName evidence="11">APRT</shortName>
        <ecNumber evidence="6 11">2.4.2.7</ecNumber>
    </recommendedName>
</protein>
<dbReference type="AlphaFoldDB" id="A0A6G5QIG1"/>
<dbReference type="RefSeq" id="WP_171994147.1">
    <property type="nucleotide sequence ID" value="NZ_CP012542.1"/>
</dbReference>
<name>A0A6G5QIG1_9BACT</name>
<comment type="similarity">
    <text evidence="5 11">Belongs to the purine/pyrimidine phosphoribosyltransferase family.</text>
</comment>
<dbReference type="FunFam" id="3.40.50.2020:FF:000021">
    <property type="entry name" value="Adenine phosphoribosyltransferase"/>
    <property type="match status" value="1"/>
</dbReference>
<feature type="transmembrane region" description="Helical" evidence="12">
    <location>
        <begin position="68"/>
        <end position="86"/>
    </location>
</feature>
<organism evidence="14 15">
    <name type="scientific">Campylobacter mucosalis CCUG 21559</name>
    <dbReference type="NCBI Taxonomy" id="1032067"/>
    <lineage>
        <taxon>Bacteria</taxon>
        <taxon>Pseudomonadati</taxon>
        <taxon>Campylobacterota</taxon>
        <taxon>Epsilonproteobacteria</taxon>
        <taxon>Campylobacterales</taxon>
        <taxon>Campylobacteraceae</taxon>
        <taxon>Campylobacter</taxon>
    </lineage>
</organism>